<dbReference type="AlphaFoldDB" id="A0AAV2JGG3"/>
<proteinExistence type="predicted"/>
<organism evidence="2 3">
    <name type="scientific">Knipowitschia caucasica</name>
    <name type="common">Caucasian dwarf goby</name>
    <name type="synonym">Pomatoschistus caucasicus</name>
    <dbReference type="NCBI Taxonomy" id="637954"/>
    <lineage>
        <taxon>Eukaryota</taxon>
        <taxon>Metazoa</taxon>
        <taxon>Chordata</taxon>
        <taxon>Craniata</taxon>
        <taxon>Vertebrata</taxon>
        <taxon>Euteleostomi</taxon>
        <taxon>Actinopterygii</taxon>
        <taxon>Neopterygii</taxon>
        <taxon>Teleostei</taxon>
        <taxon>Neoteleostei</taxon>
        <taxon>Acanthomorphata</taxon>
        <taxon>Gobiaria</taxon>
        <taxon>Gobiiformes</taxon>
        <taxon>Gobioidei</taxon>
        <taxon>Gobiidae</taxon>
        <taxon>Gobiinae</taxon>
        <taxon>Knipowitschia</taxon>
    </lineage>
</organism>
<dbReference type="EMBL" id="OZ035834">
    <property type="protein sequence ID" value="CAL1576632.1"/>
    <property type="molecule type" value="Genomic_DNA"/>
</dbReference>
<accession>A0AAV2JGG3</accession>
<dbReference type="Proteomes" id="UP001497482">
    <property type="component" value="Chromosome 12"/>
</dbReference>
<reference evidence="2 3" key="1">
    <citation type="submission" date="2024-04" db="EMBL/GenBank/DDBJ databases">
        <authorList>
            <person name="Waldvogel A.-M."/>
            <person name="Schoenle A."/>
        </authorList>
    </citation>
    <scope>NUCLEOTIDE SEQUENCE [LARGE SCALE GENOMIC DNA]</scope>
</reference>
<evidence type="ECO:0000313" key="3">
    <source>
        <dbReference type="Proteomes" id="UP001497482"/>
    </source>
</evidence>
<sequence>MSDSDASPGPSHPLRPSPARKSARLASRDDGAIRAYLSAQGVTPGPDVTSLQLRSMFDQLSASPPSSSPAPVLQSGKRQGKSKYTRAKRARLQTLTPDSPTRTPVRVSARSPVRFPTPSPASPGSPGVPPRTLGRAKGSWPSAHAPARGTRSAAAPPVPAIHETSTVLPQDSRALQHDAILAALSTVQHSIASISKRLVAVESRPPDPAFPHPASPLVPAGEPAFLEHTLASALAAPLSVFAGRRIRALYAPG</sequence>
<feature type="region of interest" description="Disordered" evidence="1">
    <location>
        <begin position="55"/>
        <end position="155"/>
    </location>
</feature>
<feature type="compositionally biased region" description="Basic residues" evidence="1">
    <location>
        <begin position="78"/>
        <end position="91"/>
    </location>
</feature>
<gene>
    <name evidence="2" type="ORF">KC01_LOCUS8049</name>
</gene>
<keyword evidence="3" id="KW-1185">Reference proteome</keyword>
<feature type="compositionally biased region" description="Low complexity" evidence="1">
    <location>
        <begin position="61"/>
        <end position="71"/>
    </location>
</feature>
<protein>
    <submittedName>
        <fullName evidence="2">Uncharacterized protein</fullName>
    </submittedName>
</protein>
<feature type="compositionally biased region" description="Pro residues" evidence="1">
    <location>
        <begin position="115"/>
        <end position="129"/>
    </location>
</feature>
<name>A0AAV2JGG3_KNICA</name>
<feature type="region of interest" description="Disordered" evidence="1">
    <location>
        <begin position="1"/>
        <end position="28"/>
    </location>
</feature>
<evidence type="ECO:0000256" key="1">
    <source>
        <dbReference type="SAM" id="MobiDB-lite"/>
    </source>
</evidence>
<feature type="compositionally biased region" description="Polar residues" evidence="1">
    <location>
        <begin position="93"/>
        <end position="102"/>
    </location>
</feature>
<evidence type="ECO:0000313" key="2">
    <source>
        <dbReference type="EMBL" id="CAL1576632.1"/>
    </source>
</evidence>